<dbReference type="RefSeq" id="WP_278339522.1">
    <property type="nucleotide sequence ID" value="NZ_CALFCN010000019.1"/>
</dbReference>
<evidence type="ECO:0000313" key="2">
    <source>
        <dbReference type="EMBL" id="OKY93135.1"/>
    </source>
</evidence>
<dbReference type="Gene3D" id="3.40.50.300">
    <property type="entry name" value="P-loop containing nucleotide triphosphate hydrolases"/>
    <property type="match status" value="1"/>
</dbReference>
<dbReference type="SUPFAM" id="SSF52540">
    <property type="entry name" value="P-loop containing nucleoside triphosphate hydrolases"/>
    <property type="match status" value="1"/>
</dbReference>
<dbReference type="CDD" id="cd02042">
    <property type="entry name" value="ParAB_family"/>
    <property type="match status" value="1"/>
</dbReference>
<accession>A0A1Q6F2Q1</accession>
<evidence type="ECO:0000259" key="1">
    <source>
        <dbReference type="Pfam" id="PF01656"/>
    </source>
</evidence>
<proteinExistence type="predicted"/>
<feature type="domain" description="CobQ/CobB/MinD/ParA nucleotide binding" evidence="1">
    <location>
        <begin position="9"/>
        <end position="215"/>
    </location>
</feature>
<reference evidence="2 3" key="1">
    <citation type="journal article" date="2016" name="Nat. Biotechnol.">
        <title>Measurement of bacterial replication rates in microbial communities.</title>
        <authorList>
            <person name="Brown C.T."/>
            <person name="Olm M.R."/>
            <person name="Thomas B.C."/>
            <person name="Banfield J.F."/>
        </authorList>
    </citation>
    <scope>NUCLEOTIDE SEQUENCE [LARGE SCALE GENOMIC DNA]</scope>
    <source>
        <strain evidence="2">CAG:67_53_122</strain>
    </source>
</reference>
<sequence>MDKQPIFFCVCSQKGGVGKSTFTILLASWLHYALGRDVLVVDCDAPQWSIVAQRERELDVLERNDRYKLMMVRLFKRTGRKIWPVVRSTPDEGLQAARAYLAAGDREADFVLLDLPGTVAAPGIFRLLAQLDHLFIPLKADKLVLESALSFARAVDERLVHNDAHRLKGLHLFWTMVDRRERTPLYESYGKAFAAFRLPVLQTQVPYRSRFSKEILDTSGAVGRSTLFPADRAFAADAALDALAAEILSLME</sequence>
<dbReference type="Pfam" id="PF01656">
    <property type="entry name" value="CbiA"/>
    <property type="match status" value="1"/>
</dbReference>
<gene>
    <name evidence="2" type="ORF">BHV66_09965</name>
</gene>
<dbReference type="PANTHER" id="PTHR13696">
    <property type="entry name" value="P-LOOP CONTAINING NUCLEOSIDE TRIPHOSPHATE HYDROLASE"/>
    <property type="match status" value="1"/>
</dbReference>
<dbReference type="InterPro" id="IPR050678">
    <property type="entry name" value="DNA_Partitioning_ATPase"/>
</dbReference>
<dbReference type="AlphaFoldDB" id="A0A1Q6F2Q1"/>
<dbReference type="PANTHER" id="PTHR13696:SF52">
    <property type="entry name" value="PARA FAMILY PROTEIN CT_582"/>
    <property type="match status" value="1"/>
</dbReference>
<dbReference type="InterPro" id="IPR027417">
    <property type="entry name" value="P-loop_NTPase"/>
</dbReference>
<protein>
    <submittedName>
        <fullName evidence="2">ATPase</fullName>
    </submittedName>
</protein>
<dbReference type="Proteomes" id="UP000187417">
    <property type="component" value="Unassembled WGS sequence"/>
</dbReference>
<comment type="caution">
    <text evidence="2">The sequence shown here is derived from an EMBL/GenBank/DDBJ whole genome shotgun (WGS) entry which is preliminary data.</text>
</comment>
<name>A0A1Q6F2Q1_9BACT</name>
<organism evidence="2 3">
    <name type="scientific">Alistipes putredinis</name>
    <dbReference type="NCBI Taxonomy" id="28117"/>
    <lineage>
        <taxon>Bacteria</taxon>
        <taxon>Pseudomonadati</taxon>
        <taxon>Bacteroidota</taxon>
        <taxon>Bacteroidia</taxon>
        <taxon>Bacteroidales</taxon>
        <taxon>Rikenellaceae</taxon>
        <taxon>Alistipes</taxon>
    </lineage>
</organism>
<dbReference type="EMBL" id="MNQH01000044">
    <property type="protein sequence ID" value="OKY93135.1"/>
    <property type="molecule type" value="Genomic_DNA"/>
</dbReference>
<dbReference type="InterPro" id="IPR002586">
    <property type="entry name" value="CobQ/CobB/MinD/ParA_Nub-bd_dom"/>
</dbReference>
<evidence type="ECO:0000313" key="3">
    <source>
        <dbReference type="Proteomes" id="UP000187417"/>
    </source>
</evidence>
<dbReference type="STRING" id="28117.BHV66_09965"/>